<evidence type="ECO:0000256" key="1">
    <source>
        <dbReference type="SAM" id="MobiDB-lite"/>
    </source>
</evidence>
<name>A0A6J4RYA1_9ACTN</name>
<protein>
    <submittedName>
        <fullName evidence="2">Uncharacterized protein</fullName>
    </submittedName>
</protein>
<dbReference type="AlphaFoldDB" id="A0A6J4RYA1"/>
<accession>A0A6J4RYA1</accession>
<sequence>MRQEGVGRPSLSGYNPGEGRPHLPNTLARPLWLAAGRSREARGGGAPLLFVSIPRSRYHKP</sequence>
<dbReference type="EMBL" id="CADCVI010000180">
    <property type="protein sequence ID" value="CAA9480054.1"/>
    <property type="molecule type" value="Genomic_DNA"/>
</dbReference>
<proteinExistence type="predicted"/>
<feature type="region of interest" description="Disordered" evidence="1">
    <location>
        <begin position="1"/>
        <end position="25"/>
    </location>
</feature>
<organism evidence="2">
    <name type="scientific">uncultured Rubrobacteraceae bacterium</name>
    <dbReference type="NCBI Taxonomy" id="349277"/>
    <lineage>
        <taxon>Bacteria</taxon>
        <taxon>Bacillati</taxon>
        <taxon>Actinomycetota</taxon>
        <taxon>Rubrobacteria</taxon>
        <taxon>Rubrobacterales</taxon>
        <taxon>Rubrobacteraceae</taxon>
        <taxon>environmental samples</taxon>
    </lineage>
</organism>
<gene>
    <name evidence="2" type="ORF">AVDCRST_MAG25-2709</name>
</gene>
<evidence type="ECO:0000313" key="2">
    <source>
        <dbReference type="EMBL" id="CAA9480054.1"/>
    </source>
</evidence>
<reference evidence="2" key="1">
    <citation type="submission" date="2020-02" db="EMBL/GenBank/DDBJ databases">
        <authorList>
            <person name="Meier V. D."/>
        </authorList>
    </citation>
    <scope>NUCLEOTIDE SEQUENCE</scope>
    <source>
        <strain evidence="2">AVDCRST_MAG25</strain>
    </source>
</reference>